<comment type="caution">
    <text evidence="5">The sequence shown here is derived from an EMBL/GenBank/DDBJ whole genome shotgun (WGS) entry which is preliminary data.</text>
</comment>
<protein>
    <submittedName>
        <fullName evidence="5">Iron-containing alcohol dehydrogenase</fullName>
    </submittedName>
</protein>
<evidence type="ECO:0000256" key="1">
    <source>
        <dbReference type="ARBA" id="ARBA00007358"/>
    </source>
</evidence>
<evidence type="ECO:0000313" key="6">
    <source>
        <dbReference type="Proteomes" id="UP000306477"/>
    </source>
</evidence>
<dbReference type="PANTHER" id="PTHR11496">
    <property type="entry name" value="ALCOHOL DEHYDROGENASE"/>
    <property type="match status" value="1"/>
</dbReference>
<dbReference type="GO" id="GO:0046872">
    <property type="term" value="F:metal ion binding"/>
    <property type="evidence" value="ECO:0007669"/>
    <property type="project" value="InterPro"/>
</dbReference>
<gene>
    <name evidence="5" type="ORF">E1I69_22500</name>
</gene>
<dbReference type="Pfam" id="PF00465">
    <property type="entry name" value="Fe-ADH"/>
    <property type="match status" value="1"/>
</dbReference>
<sequence>MNSISSVYMPRAIFYGNGSFKQLGAETRKLGTSALVISDKIMDNLGYVDECKKMLNEEGITCSTYLGIDSEPTDLFVNEALEICIQNNCDVIIALGGGSCIDTGKAVVVLATNGGDISDFMGNKKMADKKAIPLIAIPTTAGTGSEATDVTVITNTSNDVKMMIKQPAFLPEVAIVDPTLTLSSPTHITSATGVDALTHAIEAYISRRSHPFTDTLALSAIKLIYDNIEEVYKNGNNIEAREKMSLGALKAGIAFSNASVCLVHGMSRPIGAIFHVPHGVSNAMLLPAILEYSKSACINRLADIGQFIKPELRSYSNEEIANMVVQEIKKLCINLNIPNMKEWGIEKQELDKVVGKMAKDALASGSPSNNPRIPTEEEIIELYQHCFDYDMSEGMNKSNI</sequence>
<dbReference type="Gene3D" id="1.20.1090.10">
    <property type="entry name" value="Dehydroquinate synthase-like - alpha domain"/>
    <property type="match status" value="1"/>
</dbReference>
<dbReference type="Gene3D" id="3.40.50.1970">
    <property type="match status" value="1"/>
</dbReference>
<dbReference type="EMBL" id="SLUB01000081">
    <property type="protein sequence ID" value="THE09421.1"/>
    <property type="molecule type" value="Genomic_DNA"/>
</dbReference>
<keyword evidence="2" id="KW-0560">Oxidoreductase</keyword>
<dbReference type="InterPro" id="IPR001670">
    <property type="entry name" value="ADH_Fe/GldA"/>
</dbReference>
<dbReference type="InterPro" id="IPR056798">
    <property type="entry name" value="ADH_Fe_C"/>
</dbReference>
<dbReference type="PANTHER" id="PTHR11496:SF102">
    <property type="entry name" value="ALCOHOL DEHYDROGENASE 4"/>
    <property type="match status" value="1"/>
</dbReference>
<accession>A0A4S3PJ45</accession>
<dbReference type="InterPro" id="IPR039697">
    <property type="entry name" value="Alcohol_dehydrogenase_Fe"/>
</dbReference>
<dbReference type="OrthoDB" id="9815791at2"/>
<dbReference type="FunFam" id="3.40.50.1970:FF:000003">
    <property type="entry name" value="Alcohol dehydrogenase, iron-containing"/>
    <property type="match status" value="1"/>
</dbReference>
<dbReference type="AlphaFoldDB" id="A0A4S3PJ45"/>
<name>A0A4S3PJ45_9BACI</name>
<evidence type="ECO:0000259" key="4">
    <source>
        <dbReference type="Pfam" id="PF25137"/>
    </source>
</evidence>
<comment type="similarity">
    <text evidence="1">Belongs to the iron-containing alcohol dehydrogenase family.</text>
</comment>
<dbReference type="FunFam" id="1.20.1090.10:FF:000001">
    <property type="entry name" value="Aldehyde-alcohol dehydrogenase"/>
    <property type="match status" value="1"/>
</dbReference>
<dbReference type="GO" id="GO:0004022">
    <property type="term" value="F:alcohol dehydrogenase (NAD+) activity"/>
    <property type="evidence" value="ECO:0007669"/>
    <property type="project" value="UniProtKB-ARBA"/>
</dbReference>
<evidence type="ECO:0000313" key="5">
    <source>
        <dbReference type="EMBL" id="THE09421.1"/>
    </source>
</evidence>
<evidence type="ECO:0000259" key="3">
    <source>
        <dbReference type="Pfam" id="PF00465"/>
    </source>
</evidence>
<dbReference type="SUPFAM" id="SSF56796">
    <property type="entry name" value="Dehydroquinate synthase-like"/>
    <property type="match status" value="1"/>
</dbReference>
<organism evidence="5 6">
    <name type="scientific">Bacillus timonensis</name>
    <dbReference type="NCBI Taxonomy" id="1033734"/>
    <lineage>
        <taxon>Bacteria</taxon>
        <taxon>Bacillati</taxon>
        <taxon>Bacillota</taxon>
        <taxon>Bacilli</taxon>
        <taxon>Bacillales</taxon>
        <taxon>Bacillaceae</taxon>
        <taxon>Bacillus</taxon>
    </lineage>
</organism>
<feature type="domain" description="Fe-containing alcohol dehydrogenase-like C-terminal" evidence="4">
    <location>
        <begin position="190"/>
        <end position="385"/>
    </location>
</feature>
<proteinExistence type="inferred from homology"/>
<evidence type="ECO:0000256" key="2">
    <source>
        <dbReference type="ARBA" id="ARBA00023002"/>
    </source>
</evidence>
<dbReference type="STRING" id="1033734.GCA_000285535_01006"/>
<dbReference type="Proteomes" id="UP000306477">
    <property type="component" value="Unassembled WGS sequence"/>
</dbReference>
<feature type="domain" description="Alcohol dehydrogenase iron-type/glycerol dehydrogenase GldA" evidence="3">
    <location>
        <begin position="10"/>
        <end position="178"/>
    </location>
</feature>
<reference evidence="5 6" key="1">
    <citation type="journal article" date="2019" name="Indoor Air">
        <title>Impacts of indoor surface finishes on bacterial viability.</title>
        <authorList>
            <person name="Hu J."/>
            <person name="Maamar S.B."/>
            <person name="Glawe A.J."/>
            <person name="Gottel N."/>
            <person name="Gilbert J.A."/>
            <person name="Hartmann E.M."/>
        </authorList>
    </citation>
    <scope>NUCLEOTIDE SEQUENCE [LARGE SCALE GENOMIC DNA]</scope>
    <source>
        <strain evidence="5 6">AF060A6</strain>
    </source>
</reference>
<dbReference type="Pfam" id="PF25137">
    <property type="entry name" value="ADH_Fe_C"/>
    <property type="match status" value="1"/>
</dbReference>
<keyword evidence="6" id="KW-1185">Reference proteome</keyword>
<dbReference type="CDD" id="cd08194">
    <property type="entry name" value="Fe-ADH-like"/>
    <property type="match status" value="1"/>
</dbReference>
<dbReference type="RefSeq" id="WP_136381772.1">
    <property type="nucleotide sequence ID" value="NZ_SLUB01000081.1"/>
</dbReference>